<keyword evidence="2" id="KW-1185">Reference proteome</keyword>
<protein>
    <submittedName>
        <fullName evidence="3">Uncharacterized protein</fullName>
    </submittedName>
</protein>
<feature type="compositionally biased region" description="Polar residues" evidence="1">
    <location>
        <begin position="66"/>
        <end position="80"/>
    </location>
</feature>
<evidence type="ECO:0000313" key="3">
    <source>
        <dbReference type="WBParaSite" id="nRc.2.0.1.t03578-RA"/>
    </source>
</evidence>
<accession>A0A915HNQ7</accession>
<evidence type="ECO:0000256" key="1">
    <source>
        <dbReference type="SAM" id="MobiDB-lite"/>
    </source>
</evidence>
<feature type="compositionally biased region" description="Polar residues" evidence="1">
    <location>
        <begin position="103"/>
        <end position="127"/>
    </location>
</feature>
<evidence type="ECO:0000313" key="2">
    <source>
        <dbReference type="Proteomes" id="UP000887565"/>
    </source>
</evidence>
<dbReference type="WBParaSite" id="nRc.2.0.1.t03578-RA">
    <property type="protein sequence ID" value="nRc.2.0.1.t03578-RA"/>
    <property type="gene ID" value="nRc.2.0.1.g03578"/>
</dbReference>
<dbReference type="Proteomes" id="UP000887565">
    <property type="component" value="Unplaced"/>
</dbReference>
<reference evidence="3" key="1">
    <citation type="submission" date="2022-11" db="UniProtKB">
        <authorList>
            <consortium name="WormBaseParasite"/>
        </authorList>
    </citation>
    <scope>IDENTIFICATION</scope>
</reference>
<name>A0A915HNQ7_ROMCU</name>
<feature type="region of interest" description="Disordered" evidence="1">
    <location>
        <begin position="19"/>
        <end position="134"/>
    </location>
</feature>
<proteinExistence type="predicted"/>
<feature type="compositionally biased region" description="Basic residues" evidence="1">
    <location>
        <begin position="90"/>
        <end position="102"/>
    </location>
</feature>
<feature type="compositionally biased region" description="Polar residues" evidence="1">
    <location>
        <begin position="24"/>
        <end position="34"/>
    </location>
</feature>
<organism evidence="2 3">
    <name type="scientific">Romanomermis culicivorax</name>
    <name type="common">Nematode worm</name>
    <dbReference type="NCBI Taxonomy" id="13658"/>
    <lineage>
        <taxon>Eukaryota</taxon>
        <taxon>Metazoa</taxon>
        <taxon>Ecdysozoa</taxon>
        <taxon>Nematoda</taxon>
        <taxon>Enoplea</taxon>
        <taxon>Dorylaimia</taxon>
        <taxon>Mermithida</taxon>
        <taxon>Mermithoidea</taxon>
        <taxon>Mermithidae</taxon>
        <taxon>Romanomermis</taxon>
    </lineage>
</organism>
<dbReference type="AlphaFoldDB" id="A0A915HNQ7"/>
<sequence length="258" mass="29127">MHKASLADFSEYLNSKAASHLDTSKAQDNAQSPTKFDLQKRPPGSKRNAPGRNGGTKGVGRKKNPKSGTNDGSGKLNRQTRYAAVDPHAGRMRQVNRNKKPTSKLTRSKTPQFKQGSNKTPQRNQVRPPNDMMPADAPYLEQKAAPSATRVQTFRYRLRKNRKGKEICVNTETKKVVKMRICEMLFGKSATAKDNTKGFVKYLFRNDSCDGLMKECSKGRNMLVCYCNEKISCPCGKQNKKLLTWIEMCQMSVQFYFN</sequence>